<dbReference type="InterPro" id="IPR043504">
    <property type="entry name" value="Peptidase_S1_PA_chymotrypsin"/>
</dbReference>
<dbReference type="Pfam" id="PF13365">
    <property type="entry name" value="Trypsin_2"/>
    <property type="match status" value="1"/>
</dbReference>
<gene>
    <name evidence="2" type="ORF">JZ751_006127</name>
</gene>
<organism evidence="2 3">
    <name type="scientific">Albula glossodonta</name>
    <name type="common">roundjaw bonefish</name>
    <dbReference type="NCBI Taxonomy" id="121402"/>
    <lineage>
        <taxon>Eukaryota</taxon>
        <taxon>Metazoa</taxon>
        <taxon>Chordata</taxon>
        <taxon>Craniata</taxon>
        <taxon>Vertebrata</taxon>
        <taxon>Euteleostomi</taxon>
        <taxon>Actinopterygii</taxon>
        <taxon>Neopterygii</taxon>
        <taxon>Teleostei</taxon>
        <taxon>Albuliformes</taxon>
        <taxon>Albulidae</taxon>
        <taxon>Albula</taxon>
    </lineage>
</organism>
<dbReference type="SUPFAM" id="SSF50494">
    <property type="entry name" value="Trypsin-like serine proteases"/>
    <property type="match status" value="1"/>
</dbReference>
<dbReference type="PANTHER" id="PTHR14389:SF3">
    <property type="entry name" value="PROTEIN FAM111A-LIKE"/>
    <property type="match status" value="1"/>
</dbReference>
<dbReference type="OrthoDB" id="10025068at2759"/>
<evidence type="ECO:0000313" key="2">
    <source>
        <dbReference type="EMBL" id="KAG9347199.1"/>
    </source>
</evidence>
<comment type="caution">
    <text evidence="2">The sequence shown here is derived from an EMBL/GenBank/DDBJ whole genome shotgun (WGS) entry which is preliminary data.</text>
</comment>
<feature type="compositionally biased region" description="Polar residues" evidence="1">
    <location>
        <begin position="15"/>
        <end position="38"/>
    </location>
</feature>
<accession>A0A8T2P4I5</accession>
<protein>
    <submittedName>
        <fullName evidence="2">Uncharacterized protein</fullName>
    </submittedName>
</protein>
<evidence type="ECO:0000256" key="1">
    <source>
        <dbReference type="SAM" id="MobiDB-lite"/>
    </source>
</evidence>
<dbReference type="InterPro" id="IPR009003">
    <property type="entry name" value="Peptidase_S1_PA"/>
</dbReference>
<reference evidence="2" key="1">
    <citation type="thesis" date="2021" institute="BYU ScholarsArchive" country="Provo, UT, USA">
        <title>Applications of and Algorithms for Genome Assembly and Genomic Analyses with an Emphasis on Marine Teleosts.</title>
        <authorList>
            <person name="Pickett B.D."/>
        </authorList>
    </citation>
    <scope>NUCLEOTIDE SEQUENCE</scope>
    <source>
        <strain evidence="2">HI-2016</strain>
    </source>
</reference>
<feature type="non-terminal residue" evidence="2">
    <location>
        <position position="1"/>
    </location>
</feature>
<name>A0A8T2P4I5_9TELE</name>
<dbReference type="Proteomes" id="UP000824540">
    <property type="component" value="Unassembled WGS sequence"/>
</dbReference>
<feature type="region of interest" description="Disordered" evidence="1">
    <location>
        <begin position="1"/>
        <end position="89"/>
    </location>
</feature>
<dbReference type="AlphaFoldDB" id="A0A8T2P4I5"/>
<dbReference type="EMBL" id="JAFBMS010000014">
    <property type="protein sequence ID" value="KAG9347199.1"/>
    <property type="molecule type" value="Genomic_DNA"/>
</dbReference>
<evidence type="ECO:0000313" key="3">
    <source>
        <dbReference type="Proteomes" id="UP000824540"/>
    </source>
</evidence>
<feature type="compositionally biased region" description="Low complexity" evidence="1">
    <location>
        <begin position="68"/>
        <end position="87"/>
    </location>
</feature>
<sequence>LPNQAICKAGHHDQWWSSPHQSQSTKWHPSSLQGSTPASRMVLDGSPGPDQAQTCKGEHLAGSGVEGKAPPAARQSSSPSKSGGQASTSFQVPSLFQEGRETGPCHIWGIAWFLHFAFFRPLDGILYLVLCKTMENAGPYKTPIRRRLRAANQTTIPQHLKTPIRRRLRAANQTTIPQHLKPNTNTSTTSSTSVYVKEATTGQIDERMEIDEGMDVHNFGENTYTMEMSKMNNLLELSKSVCQVCINGSPCATGLHLFHKHILTNGHVVRDILRGDTWQLSQPVTVAFEELSQVCRQIPVEENVTAYKQGFDASNQPLDYALLQLVDSENLPPTLLPPALLSKCGHPKQQGRIYIIGHPGKDRKKMCATSIIEHDKRPMAFDKHFTEKPRHLAAIVGSLLKEKWDFKLMDNPSLITYMTNFLHGSSGSPVFQENSQLVSLHTGGYSYVADGQSFSITEYAISVMSILYDFLHWLLGNRGMQTHRKLDCLRAFSSEALKGSSDILHMMALFITEVLMRLQENPVYPKALQVLLSAVQATKKTVKVQVCKALRMEMDKKPSLKGISKAGLFNLANTEEEKSSIDTLGRFLFESQRGVLADVRRNFQGVHKQKKKTRGMKNCTVGEKGIRF</sequence>
<dbReference type="PANTHER" id="PTHR14389">
    <property type="entry name" value="SI:CH1073-475A24.1"/>
    <property type="match status" value="1"/>
</dbReference>
<proteinExistence type="predicted"/>
<dbReference type="Gene3D" id="2.40.10.10">
    <property type="entry name" value="Trypsin-like serine proteases"/>
    <property type="match status" value="2"/>
</dbReference>
<keyword evidence="3" id="KW-1185">Reference proteome</keyword>